<feature type="region of interest" description="Disordered" evidence="1">
    <location>
        <begin position="152"/>
        <end position="173"/>
    </location>
</feature>
<dbReference type="Gene3D" id="3.40.190.120">
    <property type="entry name" value="Osmoprotection protein (prox), domain 2"/>
    <property type="match status" value="1"/>
</dbReference>
<feature type="compositionally biased region" description="Gly residues" evidence="1">
    <location>
        <begin position="99"/>
        <end position="114"/>
    </location>
</feature>
<comment type="caution">
    <text evidence="2">The sequence shown here is derived from an EMBL/GenBank/DDBJ whole genome shotgun (WGS) entry which is preliminary data.</text>
</comment>
<protein>
    <submittedName>
        <fullName evidence="2">Uncharacterized protein</fullName>
    </submittedName>
</protein>
<keyword evidence="3" id="KW-1185">Reference proteome</keyword>
<accession>A0ABQ6IHX3</accession>
<feature type="compositionally biased region" description="Low complexity" evidence="1">
    <location>
        <begin position="89"/>
        <end position="98"/>
    </location>
</feature>
<sequence>MLGGPPECPERPFCQPGLEDTYGIEVAEFRSLDAGGPLTKNAITTGEIALGLVFSSDGALATAETGPQSPEPRPPLRGGRGSVMRGPRGPTHPAAPSPGSGGRPRAGDSAGGAGKRARDAIGAVEVSPTSAASRSMTNCAAAPSASSTPAAAAAAASVPRNQERWESMSTRTSDAGSGYSAAALIKGQPRVWRSAMSAAMAWMASPSLFVRRRGRRGSGQATDGGVLAAQVGEHQALLAREVAVEGRARHSRLAHDAVDADRVDAFLIKQGRCGRQQAIAGPIGCGGGSR</sequence>
<organism evidence="2 3">
    <name type="scientific">Demequina litorisediminis</name>
    <dbReference type="NCBI Taxonomy" id="1849022"/>
    <lineage>
        <taxon>Bacteria</taxon>
        <taxon>Bacillati</taxon>
        <taxon>Actinomycetota</taxon>
        <taxon>Actinomycetes</taxon>
        <taxon>Micrococcales</taxon>
        <taxon>Demequinaceae</taxon>
        <taxon>Demequina</taxon>
    </lineage>
</organism>
<proteinExistence type="predicted"/>
<reference evidence="3" key="1">
    <citation type="journal article" date="2019" name="Int. J. Syst. Evol. Microbiol.">
        <title>The Global Catalogue of Microorganisms (GCM) 10K type strain sequencing project: providing services to taxonomists for standard genome sequencing and annotation.</title>
        <authorList>
            <consortium name="The Broad Institute Genomics Platform"/>
            <consortium name="The Broad Institute Genome Sequencing Center for Infectious Disease"/>
            <person name="Wu L."/>
            <person name="Ma J."/>
        </authorList>
    </citation>
    <scope>NUCLEOTIDE SEQUENCE [LARGE SCALE GENOMIC DNA]</scope>
    <source>
        <strain evidence="3">NBRC 112299</strain>
    </source>
</reference>
<dbReference type="EMBL" id="BSUN01000001">
    <property type="protein sequence ID" value="GMA36748.1"/>
    <property type="molecule type" value="Genomic_DNA"/>
</dbReference>
<gene>
    <name evidence="2" type="ORF">GCM10025876_29520</name>
</gene>
<dbReference type="Proteomes" id="UP001157125">
    <property type="component" value="Unassembled WGS sequence"/>
</dbReference>
<evidence type="ECO:0000256" key="1">
    <source>
        <dbReference type="SAM" id="MobiDB-lite"/>
    </source>
</evidence>
<feature type="region of interest" description="Disordered" evidence="1">
    <location>
        <begin position="60"/>
        <end position="134"/>
    </location>
</feature>
<evidence type="ECO:0000313" key="2">
    <source>
        <dbReference type="EMBL" id="GMA36748.1"/>
    </source>
</evidence>
<name>A0ABQ6IHX3_9MICO</name>
<evidence type="ECO:0000313" key="3">
    <source>
        <dbReference type="Proteomes" id="UP001157125"/>
    </source>
</evidence>